<evidence type="ECO:0000313" key="1">
    <source>
        <dbReference type="EMBL" id="SFI63376.1"/>
    </source>
</evidence>
<organism evidence="1 2">
    <name type="scientific">Kaistella treverensis</name>
    <dbReference type="NCBI Taxonomy" id="631455"/>
    <lineage>
        <taxon>Bacteria</taxon>
        <taxon>Pseudomonadati</taxon>
        <taxon>Bacteroidota</taxon>
        <taxon>Flavobacteriia</taxon>
        <taxon>Flavobacteriales</taxon>
        <taxon>Weeksellaceae</taxon>
        <taxon>Chryseobacterium group</taxon>
        <taxon>Kaistella</taxon>
    </lineage>
</organism>
<sequence length="43" mass="5122">MNQERKKDFSLNSFGKKTKNLPLKRQIFYNSKTEKKDFLGGKK</sequence>
<dbReference type="Proteomes" id="UP000242560">
    <property type="component" value="Unassembled WGS sequence"/>
</dbReference>
<dbReference type="AlphaFoldDB" id="A0A1I3JT93"/>
<name>A0A1I3JT93_9FLAO</name>
<proteinExistence type="predicted"/>
<keyword evidence="2" id="KW-1185">Reference proteome</keyword>
<accession>A0A1I3JT93</accession>
<gene>
    <name evidence="1" type="ORF">SAMN05421638_0366</name>
</gene>
<evidence type="ECO:0000313" key="2">
    <source>
        <dbReference type="Proteomes" id="UP000242560"/>
    </source>
</evidence>
<dbReference type="EMBL" id="FORQ01000001">
    <property type="protein sequence ID" value="SFI63376.1"/>
    <property type="molecule type" value="Genomic_DNA"/>
</dbReference>
<protein>
    <submittedName>
        <fullName evidence="1">Uncharacterized protein</fullName>
    </submittedName>
</protein>
<reference evidence="2" key="1">
    <citation type="submission" date="2016-10" db="EMBL/GenBank/DDBJ databases">
        <authorList>
            <person name="Varghese N."/>
            <person name="Submissions S."/>
        </authorList>
    </citation>
    <scope>NUCLEOTIDE SEQUENCE [LARGE SCALE GENOMIC DNA]</scope>
    <source>
        <strain evidence="2">DSM 22251</strain>
    </source>
</reference>